<reference evidence="5" key="1">
    <citation type="submission" date="2020-09" db="EMBL/GenBank/DDBJ databases">
        <title>A novel bacterium of genus Paenibacillus, isolated from South China Sea.</title>
        <authorList>
            <person name="Huang H."/>
            <person name="Mo K."/>
            <person name="Hu Y."/>
        </authorList>
    </citation>
    <scope>NUCLEOTIDE SEQUENCE</scope>
    <source>
        <strain evidence="5">IB182363</strain>
    </source>
</reference>
<proteinExistence type="predicted"/>
<keyword evidence="1" id="KW-0328">Glycosyltransferase</keyword>
<evidence type="ECO:0000313" key="5">
    <source>
        <dbReference type="EMBL" id="MBD2860893.1"/>
    </source>
</evidence>
<dbReference type="GO" id="GO:0016757">
    <property type="term" value="F:glycosyltransferase activity"/>
    <property type="evidence" value="ECO:0007669"/>
    <property type="project" value="UniProtKB-KW"/>
</dbReference>
<keyword evidence="3" id="KW-0325">Glycoprotein</keyword>
<sequence>MRRGHEPPPKGHYKKVIDWVDANQQESPQRLYYEIHPAETLRLLDPKRVEEPLYWQYRKDTFSRKPSFVAVLPEGRFYSGRSDAVISPDNKLIWDASQLFFRKPEQHPVFSQNQLPSVSRTRETAAVLTFCASHNYYHWMFDVLPKFFLLRDSGVPIDKFILNRYTGGPFHQETLRLIQIPPSKIIRPSRGFHLQARQLAVPSPAQSLPSSWACSFLRREILYKTLTKRKKGYERLYISRSDASYRKVKNDQQVTALLACYGFKQVVLKGMTVAEQARLFYSADVIVSAHGAGLSNLVFCRPGTKVVEIFAAKYVNLCYWLLSNYVELDYHYLFDSGERLPERMDFSHVKDDIHVDLAVLLRMVKLLGL</sequence>
<organism evidence="5 6">
    <name type="scientific">Paenibacillus oceani</name>
    <dbReference type="NCBI Taxonomy" id="2772510"/>
    <lineage>
        <taxon>Bacteria</taxon>
        <taxon>Bacillati</taxon>
        <taxon>Bacillota</taxon>
        <taxon>Bacilli</taxon>
        <taxon>Bacillales</taxon>
        <taxon>Paenibacillaceae</taxon>
        <taxon>Paenibacillus</taxon>
    </lineage>
</organism>
<evidence type="ECO:0000256" key="3">
    <source>
        <dbReference type="ARBA" id="ARBA00023180"/>
    </source>
</evidence>
<keyword evidence="2" id="KW-0808">Transferase</keyword>
<keyword evidence="6" id="KW-1185">Reference proteome</keyword>
<name>A0A927C3Z1_9BACL</name>
<accession>A0A927C3Z1</accession>
<dbReference type="AlphaFoldDB" id="A0A927C3Z1"/>
<dbReference type="PANTHER" id="PTHR20961:SF150">
    <property type="entry name" value="GLYCOSYLTRANSFERASE FAMILY 61 PROTEIN"/>
    <property type="match status" value="1"/>
</dbReference>
<evidence type="ECO:0000259" key="4">
    <source>
        <dbReference type="Pfam" id="PF04577"/>
    </source>
</evidence>
<comment type="caution">
    <text evidence="5">The sequence shown here is derived from an EMBL/GenBank/DDBJ whole genome shotgun (WGS) entry which is preliminary data.</text>
</comment>
<dbReference type="RefSeq" id="WP_190924413.1">
    <property type="nucleotide sequence ID" value="NZ_JACXJA010000003.1"/>
</dbReference>
<dbReference type="Pfam" id="PF04577">
    <property type="entry name" value="Glyco_transf_61"/>
    <property type="match status" value="1"/>
</dbReference>
<evidence type="ECO:0000313" key="6">
    <source>
        <dbReference type="Proteomes" id="UP000639396"/>
    </source>
</evidence>
<gene>
    <name evidence="5" type="ORF">IDH45_02690</name>
</gene>
<dbReference type="InterPro" id="IPR049625">
    <property type="entry name" value="Glyco_transf_61_cat"/>
</dbReference>
<dbReference type="Proteomes" id="UP000639396">
    <property type="component" value="Unassembled WGS sequence"/>
</dbReference>
<protein>
    <submittedName>
        <fullName evidence="5">Glycosyltransferase family 61 protein</fullName>
    </submittedName>
</protein>
<feature type="domain" description="Glycosyltransferase 61 catalytic" evidence="4">
    <location>
        <begin position="136"/>
        <end position="307"/>
    </location>
</feature>
<dbReference type="InterPro" id="IPR007657">
    <property type="entry name" value="Glycosyltransferase_61"/>
</dbReference>
<dbReference type="PANTHER" id="PTHR20961">
    <property type="entry name" value="GLYCOSYLTRANSFERASE"/>
    <property type="match status" value="1"/>
</dbReference>
<evidence type="ECO:0000256" key="1">
    <source>
        <dbReference type="ARBA" id="ARBA00022676"/>
    </source>
</evidence>
<evidence type="ECO:0000256" key="2">
    <source>
        <dbReference type="ARBA" id="ARBA00022679"/>
    </source>
</evidence>
<dbReference type="EMBL" id="JACXJA010000003">
    <property type="protein sequence ID" value="MBD2860893.1"/>
    <property type="molecule type" value="Genomic_DNA"/>
</dbReference>